<dbReference type="Proteomes" id="UP000054007">
    <property type="component" value="Unassembled WGS sequence"/>
</dbReference>
<comment type="subcellular location">
    <subcellularLocation>
        <location evidence="1">Nucleus</location>
        <location evidence="1">Nucleolus</location>
    </subcellularLocation>
</comment>
<proteinExistence type="inferred from homology"/>
<dbReference type="SMART" id="SM00386">
    <property type="entry name" value="HAT"/>
    <property type="match status" value="2"/>
</dbReference>
<dbReference type="InterPro" id="IPR055347">
    <property type="entry name" value="UTP6_N"/>
</dbReference>
<evidence type="ECO:0000256" key="1">
    <source>
        <dbReference type="ARBA" id="ARBA00004604"/>
    </source>
</evidence>
<feature type="domain" description="U3 small nucleolar RNA-associated protein 6 N-terminal" evidence="6">
    <location>
        <begin position="9"/>
        <end position="91"/>
    </location>
</feature>
<evidence type="ECO:0000256" key="5">
    <source>
        <dbReference type="ARBA" id="ARBA00023242"/>
    </source>
</evidence>
<dbReference type="GO" id="GO:0030515">
    <property type="term" value="F:snoRNA binding"/>
    <property type="evidence" value="ECO:0007669"/>
    <property type="project" value="InterPro"/>
</dbReference>
<dbReference type="GO" id="GO:0032040">
    <property type="term" value="C:small-subunit processome"/>
    <property type="evidence" value="ECO:0007669"/>
    <property type="project" value="TreeGrafter"/>
</dbReference>
<name>A0A0D7B670_9AGAR</name>
<dbReference type="Gene3D" id="1.25.40.10">
    <property type="entry name" value="Tetratricopeptide repeat domain"/>
    <property type="match status" value="1"/>
</dbReference>
<protein>
    <recommendedName>
        <fullName evidence="6">U3 small nucleolar RNA-associated protein 6 N-terminal domain-containing protein</fullName>
    </recommendedName>
</protein>
<evidence type="ECO:0000256" key="2">
    <source>
        <dbReference type="ARBA" id="ARBA00010734"/>
    </source>
</evidence>
<keyword evidence="3" id="KW-0698">rRNA processing</keyword>
<evidence type="ECO:0000256" key="4">
    <source>
        <dbReference type="ARBA" id="ARBA00022737"/>
    </source>
</evidence>
<dbReference type="OrthoDB" id="28112at2759"/>
<reference evidence="7 8" key="1">
    <citation type="journal article" date="2015" name="Fungal Genet. Biol.">
        <title>Evolution of novel wood decay mechanisms in Agaricales revealed by the genome sequences of Fistulina hepatica and Cylindrobasidium torrendii.</title>
        <authorList>
            <person name="Floudas D."/>
            <person name="Held B.W."/>
            <person name="Riley R."/>
            <person name="Nagy L.G."/>
            <person name="Koehler G."/>
            <person name="Ransdell A.S."/>
            <person name="Younus H."/>
            <person name="Chow J."/>
            <person name="Chiniquy J."/>
            <person name="Lipzen A."/>
            <person name="Tritt A."/>
            <person name="Sun H."/>
            <person name="Haridas S."/>
            <person name="LaButti K."/>
            <person name="Ohm R.A."/>
            <person name="Kues U."/>
            <person name="Blanchette R.A."/>
            <person name="Grigoriev I.V."/>
            <person name="Minto R.E."/>
            <person name="Hibbett D.S."/>
        </authorList>
    </citation>
    <scope>NUCLEOTIDE SEQUENCE [LARGE SCALE GENOMIC DNA]</scope>
    <source>
        <strain evidence="7 8">FP15055 ss-10</strain>
    </source>
</reference>
<dbReference type="InterPro" id="IPR003107">
    <property type="entry name" value="HAT"/>
</dbReference>
<dbReference type="EMBL" id="KN880581">
    <property type="protein sequence ID" value="KIY65669.1"/>
    <property type="molecule type" value="Genomic_DNA"/>
</dbReference>
<evidence type="ECO:0000259" key="6">
    <source>
        <dbReference type="Pfam" id="PF08640"/>
    </source>
</evidence>
<dbReference type="GO" id="GO:0000462">
    <property type="term" value="P:maturation of SSU-rRNA from tricistronic rRNA transcript (SSU-rRNA, 5.8S rRNA, LSU-rRNA)"/>
    <property type="evidence" value="ECO:0007669"/>
    <property type="project" value="InterPro"/>
</dbReference>
<dbReference type="SUPFAM" id="SSF48452">
    <property type="entry name" value="TPR-like"/>
    <property type="match status" value="1"/>
</dbReference>
<keyword evidence="8" id="KW-1185">Reference proteome</keyword>
<organism evidence="7 8">
    <name type="scientific">Cylindrobasidium torrendii FP15055 ss-10</name>
    <dbReference type="NCBI Taxonomy" id="1314674"/>
    <lineage>
        <taxon>Eukaryota</taxon>
        <taxon>Fungi</taxon>
        <taxon>Dikarya</taxon>
        <taxon>Basidiomycota</taxon>
        <taxon>Agaricomycotina</taxon>
        <taxon>Agaricomycetes</taxon>
        <taxon>Agaricomycetidae</taxon>
        <taxon>Agaricales</taxon>
        <taxon>Marasmiineae</taxon>
        <taxon>Physalacriaceae</taxon>
        <taxon>Cylindrobasidium</taxon>
    </lineage>
</organism>
<sequence>MERVHFQQEQMLAELKDLVEKNIFSLQETKAIMKKRTQFESSLVRRVAKKADFLRYAAYEMGLEQLRRKRVERLNIPRHPTTISDYALVRRQFHIFERALKRFRADVGLWVQYIELAKREGARTLVGRVTARALQLHPNSSALYIIAASNELDHQSPSTARSLLQRGIRMNPESVDMWTEYVKMELGFIEGLRRRWGVLGLEEKQSAKEKDEALLTEEFAEAIPEEKQDEDQGISARNEILQGAIVKSALKNAVESLPKVELFEALNALLLDYPILQNVREALLHHFDALIRTALPDEPRVLKMLCTRSLRPEMSGSALVEGIRQANETLVAAIADSEVEAVLAVYAEFVEEWSTAAIDDNLKLYLVVYLERVIKKHQTSPSLLAAHVRCLGRREDGEVALKKSRSYTSRVLDSSLLWLARLDVEKRCGGDTSVAWAEARRSVSGSDEDVLAVWQWGVKDIDSSAWEALLKESLRSGRLEMHEQLVLSYLASPAARNTDGMVRRMEACLASAPVWRSVFELLATQGAPEAQLRETYELWRRKDGEGAGLAWAGWLLQHGKGKEASALVSSAGLEDQWSTLVAGSAY</sequence>
<dbReference type="Pfam" id="PF08640">
    <property type="entry name" value="U3_assoc_6"/>
    <property type="match status" value="1"/>
</dbReference>
<evidence type="ECO:0000313" key="8">
    <source>
        <dbReference type="Proteomes" id="UP000054007"/>
    </source>
</evidence>
<dbReference type="PANTHER" id="PTHR23271">
    <property type="entry name" value="HEPATOCELLULAR CARCINOMA-ASSOCIATED ANTIGEN 66"/>
    <property type="match status" value="1"/>
</dbReference>
<evidence type="ECO:0000313" key="7">
    <source>
        <dbReference type="EMBL" id="KIY65669.1"/>
    </source>
</evidence>
<dbReference type="AlphaFoldDB" id="A0A0D7B670"/>
<keyword evidence="5" id="KW-0539">Nucleus</keyword>
<dbReference type="InterPro" id="IPR013949">
    <property type="entry name" value="Utp6"/>
</dbReference>
<comment type="similarity">
    <text evidence="2">Belongs to the UTP6 family.</text>
</comment>
<keyword evidence="4" id="KW-0677">Repeat</keyword>
<dbReference type="STRING" id="1314674.A0A0D7B670"/>
<accession>A0A0D7B670</accession>
<gene>
    <name evidence="7" type="ORF">CYLTODRAFT_400074</name>
</gene>
<dbReference type="PANTHER" id="PTHR23271:SF1">
    <property type="entry name" value="U3 SMALL NUCLEOLAR RNA-ASSOCIATED PROTEIN 6 HOMOLOG"/>
    <property type="match status" value="1"/>
</dbReference>
<evidence type="ECO:0000256" key="3">
    <source>
        <dbReference type="ARBA" id="ARBA00022552"/>
    </source>
</evidence>
<dbReference type="GO" id="GO:0034388">
    <property type="term" value="C:Pwp2p-containing subcomplex of 90S preribosome"/>
    <property type="evidence" value="ECO:0007669"/>
    <property type="project" value="TreeGrafter"/>
</dbReference>
<dbReference type="InterPro" id="IPR011990">
    <property type="entry name" value="TPR-like_helical_dom_sf"/>
</dbReference>